<gene>
    <name evidence="2" type="ORF">SBOR_0242</name>
</gene>
<dbReference type="AlphaFoldDB" id="W9CRF8"/>
<accession>W9CRF8</accession>
<dbReference type="HOGENOM" id="CLU_1475960_0_0_1"/>
<proteinExistence type="predicted"/>
<evidence type="ECO:0000256" key="1">
    <source>
        <dbReference type="SAM" id="MobiDB-lite"/>
    </source>
</evidence>
<reference evidence="2 3" key="1">
    <citation type="journal article" date="2014" name="Genome Announc.">
        <title>Draft genome sequence of Sclerotinia borealis, a psychrophilic plant pathogenic fungus.</title>
        <authorList>
            <person name="Mardanov A.V."/>
            <person name="Beletsky A.V."/>
            <person name="Kadnikov V.V."/>
            <person name="Ignatov A.N."/>
            <person name="Ravin N.V."/>
        </authorList>
    </citation>
    <scope>NUCLEOTIDE SEQUENCE [LARGE SCALE GENOMIC DNA]</scope>
    <source>
        <strain evidence="3">F-4157</strain>
    </source>
</reference>
<feature type="compositionally biased region" description="Basic and acidic residues" evidence="1">
    <location>
        <begin position="160"/>
        <end position="173"/>
    </location>
</feature>
<comment type="caution">
    <text evidence="2">The sequence shown here is derived from an EMBL/GenBank/DDBJ whole genome shotgun (WGS) entry which is preliminary data.</text>
</comment>
<organism evidence="2 3">
    <name type="scientific">Sclerotinia borealis (strain F-4128)</name>
    <dbReference type="NCBI Taxonomy" id="1432307"/>
    <lineage>
        <taxon>Eukaryota</taxon>
        <taxon>Fungi</taxon>
        <taxon>Dikarya</taxon>
        <taxon>Ascomycota</taxon>
        <taxon>Pezizomycotina</taxon>
        <taxon>Leotiomycetes</taxon>
        <taxon>Helotiales</taxon>
        <taxon>Sclerotiniaceae</taxon>
        <taxon>Sclerotinia</taxon>
    </lineage>
</organism>
<protein>
    <submittedName>
        <fullName evidence="2">Uncharacterized protein</fullName>
    </submittedName>
</protein>
<evidence type="ECO:0000313" key="3">
    <source>
        <dbReference type="Proteomes" id="UP000019487"/>
    </source>
</evidence>
<name>W9CRF8_SCLBF</name>
<dbReference type="EMBL" id="AYSA01000007">
    <property type="protein sequence ID" value="ESZ99372.1"/>
    <property type="molecule type" value="Genomic_DNA"/>
</dbReference>
<feature type="region of interest" description="Disordered" evidence="1">
    <location>
        <begin position="160"/>
        <end position="183"/>
    </location>
</feature>
<dbReference type="Proteomes" id="UP000019487">
    <property type="component" value="Unassembled WGS sequence"/>
</dbReference>
<feature type="compositionally biased region" description="Basic residues" evidence="1">
    <location>
        <begin position="174"/>
        <end position="183"/>
    </location>
</feature>
<sequence length="183" mass="20418">MSPPTLSSSTTLPAAPPSLPLPLPLPLLLTTPLAHLHPLPPLNMNIPPTFEILSHPPRLPTPTTNPNTPACLARLHTFASQRRAGMFSLHTHTPTQTHTKKELQAKQKRILDKKKAVEKEAGKKMFGGTLAEVLRVVAELKVRCVMWVIWCLWLGEESENDKGKIGMGEERRQRERKKGRKEG</sequence>
<keyword evidence="3" id="KW-1185">Reference proteome</keyword>
<evidence type="ECO:0000313" key="2">
    <source>
        <dbReference type="EMBL" id="ESZ99372.1"/>
    </source>
</evidence>